<evidence type="ECO:0000256" key="6">
    <source>
        <dbReference type="PIRSR" id="PIRSR001369-1"/>
    </source>
</evidence>
<evidence type="ECO:0000256" key="2">
    <source>
        <dbReference type="ARBA" id="ARBA00010566"/>
    </source>
</evidence>
<dbReference type="GO" id="GO:0006099">
    <property type="term" value="P:tricarboxylic acid cycle"/>
    <property type="evidence" value="ECO:0007669"/>
    <property type="project" value="UniProtKB-UniPathway"/>
</dbReference>
<keyword evidence="3 5" id="KW-0808">Transferase</keyword>
<comment type="pathway">
    <text evidence="1">Carbohydrate metabolism; tricarboxylic acid cycle.</text>
</comment>
<comment type="caution">
    <text evidence="9">The sequence shown here is derived from an EMBL/GenBank/DDBJ whole genome shotgun (WGS) entry which is preliminary data.</text>
</comment>
<dbReference type="Pfam" id="PF00285">
    <property type="entry name" value="Citrate_synt"/>
    <property type="match status" value="1"/>
</dbReference>
<evidence type="ECO:0000313" key="9">
    <source>
        <dbReference type="EMBL" id="NKY00836.1"/>
    </source>
</evidence>
<dbReference type="Proteomes" id="UP000563898">
    <property type="component" value="Unassembled WGS sequence"/>
</dbReference>
<dbReference type="InterPro" id="IPR024176">
    <property type="entry name" value="Citrate_synthase_bac-typ"/>
</dbReference>
<dbReference type="GO" id="GO:0036440">
    <property type="term" value="F:citrate synthase activity"/>
    <property type="evidence" value="ECO:0007669"/>
    <property type="project" value="UniProtKB-EC"/>
</dbReference>
<dbReference type="AlphaFoldDB" id="A0A846WIG5"/>
<dbReference type="InterPro" id="IPR016142">
    <property type="entry name" value="Citrate_synth-like_lrg_a-sub"/>
</dbReference>
<proteinExistence type="inferred from homology"/>
<dbReference type="SUPFAM" id="SSF48256">
    <property type="entry name" value="Citrate synthase"/>
    <property type="match status" value="1"/>
</dbReference>
<sequence length="409" mass="44030">MDHTAQPRHPESTEPSTERPPAASGVVMTEPLIAPPGLHDLVVADTEIGDVRGAEGFYHYRQYSAIELARTRSFEEVWFLFLYGHLPSAAELDDFIEVVHRMSVLPPEVGGILTAAALLGGERDSLSGLRTVLSAAGSATGVRPLWDSDDEQRRTDAIRVAALTPTILGALARIRAGEEPLQPRRDLSAAANWLYLISGREPTQEHVRAIEHYLIATIDHGFNASTFTARVIASTGADVVAAVCGAIGSFSGPLHGGAPDRALDALDEIAAFGDPTEWARRQVEEHRRIMGFGHAVYRTADPRAMMLRDIAGELGGPLVEQAIAAEAAITEVLAQAHPDQPRYANVEFYAGVVMECCGVPRSMFTPTFAVSRVVGWCANILEQSRSRKIIRPAARYVGPPPAAPAAVPD</sequence>
<evidence type="ECO:0000256" key="8">
    <source>
        <dbReference type="SAM" id="MobiDB-lite"/>
    </source>
</evidence>
<evidence type="ECO:0000256" key="7">
    <source>
        <dbReference type="RuleBase" id="RU003406"/>
    </source>
</evidence>
<dbReference type="InterPro" id="IPR002020">
    <property type="entry name" value="Citrate_synthase"/>
</dbReference>
<dbReference type="EMBL" id="JAAXPC010000002">
    <property type="protein sequence ID" value="NKY00836.1"/>
    <property type="molecule type" value="Genomic_DNA"/>
</dbReference>
<dbReference type="PIRSF" id="PIRSF001369">
    <property type="entry name" value="Citrate_synth"/>
    <property type="match status" value="1"/>
</dbReference>
<reference evidence="9 10" key="1">
    <citation type="submission" date="2020-04" db="EMBL/GenBank/DDBJ databases">
        <title>MicrobeNet Type strains.</title>
        <authorList>
            <person name="Nicholson A.C."/>
        </authorList>
    </citation>
    <scope>NUCLEOTIDE SEQUENCE [LARGE SCALE GENOMIC DNA]</scope>
    <source>
        <strain evidence="9 10">ATCC BAA-14</strain>
    </source>
</reference>
<feature type="region of interest" description="Disordered" evidence="8">
    <location>
        <begin position="1"/>
        <end position="23"/>
    </location>
</feature>
<comment type="similarity">
    <text evidence="2 5 7">Belongs to the citrate synthase family.</text>
</comment>
<accession>A0A846WIG5</accession>
<evidence type="ECO:0000256" key="4">
    <source>
        <dbReference type="ARBA" id="ARBA00049288"/>
    </source>
</evidence>
<comment type="catalytic activity">
    <reaction evidence="4">
        <text>oxaloacetate + acetyl-CoA + H2O = citrate + CoA + H(+)</text>
        <dbReference type="Rhea" id="RHEA:16845"/>
        <dbReference type="ChEBI" id="CHEBI:15377"/>
        <dbReference type="ChEBI" id="CHEBI:15378"/>
        <dbReference type="ChEBI" id="CHEBI:16452"/>
        <dbReference type="ChEBI" id="CHEBI:16947"/>
        <dbReference type="ChEBI" id="CHEBI:57287"/>
        <dbReference type="ChEBI" id="CHEBI:57288"/>
        <dbReference type="EC" id="2.3.3.16"/>
    </reaction>
</comment>
<evidence type="ECO:0000256" key="5">
    <source>
        <dbReference type="PIRNR" id="PIRNR001369"/>
    </source>
</evidence>
<dbReference type="UniPathway" id="UPA00223"/>
<dbReference type="PRINTS" id="PR00143">
    <property type="entry name" value="CITRTSNTHASE"/>
</dbReference>
<dbReference type="InterPro" id="IPR019810">
    <property type="entry name" value="Citrate_synthase_AS"/>
</dbReference>
<feature type="compositionally biased region" description="Basic and acidic residues" evidence="8">
    <location>
        <begin position="1"/>
        <end position="12"/>
    </location>
</feature>
<evidence type="ECO:0000256" key="3">
    <source>
        <dbReference type="ARBA" id="ARBA00022679"/>
    </source>
</evidence>
<feature type="active site" evidence="6">
    <location>
        <position position="294"/>
    </location>
</feature>
<dbReference type="GO" id="GO:0005829">
    <property type="term" value="C:cytosol"/>
    <property type="evidence" value="ECO:0007669"/>
    <property type="project" value="TreeGrafter"/>
</dbReference>
<dbReference type="InterPro" id="IPR016143">
    <property type="entry name" value="Citrate_synth-like_sm_a-sub"/>
</dbReference>
<dbReference type="Gene3D" id="1.10.230.10">
    <property type="entry name" value="Cytochrome P450-Terp, domain 2"/>
    <property type="match status" value="1"/>
</dbReference>
<dbReference type="InterPro" id="IPR036969">
    <property type="entry name" value="Citrate_synthase_sf"/>
</dbReference>
<name>A0A846WIG5_9ACTN</name>
<dbReference type="GO" id="GO:0005975">
    <property type="term" value="P:carbohydrate metabolic process"/>
    <property type="evidence" value="ECO:0007669"/>
    <property type="project" value="TreeGrafter"/>
</dbReference>
<dbReference type="PROSITE" id="PS00480">
    <property type="entry name" value="CITRATE_SYNTHASE"/>
    <property type="match status" value="1"/>
</dbReference>
<gene>
    <name evidence="9" type="ORF">HGA05_04545</name>
</gene>
<dbReference type="PANTHER" id="PTHR11739">
    <property type="entry name" value="CITRATE SYNTHASE"/>
    <property type="match status" value="1"/>
</dbReference>
<protein>
    <recommendedName>
        <fullName evidence="5">Citrate synthase</fullName>
    </recommendedName>
</protein>
<feature type="active site" evidence="6">
    <location>
        <position position="347"/>
    </location>
</feature>
<evidence type="ECO:0000313" key="10">
    <source>
        <dbReference type="Proteomes" id="UP000563898"/>
    </source>
</evidence>
<evidence type="ECO:0000256" key="1">
    <source>
        <dbReference type="ARBA" id="ARBA00005163"/>
    </source>
</evidence>
<dbReference type="PANTHER" id="PTHR11739:SF23">
    <property type="entry name" value="CITRATE SYNTHASE 2-RELATED"/>
    <property type="match status" value="1"/>
</dbReference>
<organism evidence="9 10">
    <name type="scientific">Gordonia polyisoprenivorans</name>
    <dbReference type="NCBI Taxonomy" id="84595"/>
    <lineage>
        <taxon>Bacteria</taxon>
        <taxon>Bacillati</taxon>
        <taxon>Actinomycetota</taxon>
        <taxon>Actinomycetes</taxon>
        <taxon>Mycobacteriales</taxon>
        <taxon>Gordoniaceae</taxon>
        <taxon>Gordonia</taxon>
    </lineage>
</organism>
<dbReference type="Gene3D" id="1.10.580.10">
    <property type="entry name" value="Citrate Synthase, domain 1"/>
    <property type="match status" value="1"/>
</dbReference>